<sequence length="282" mass="30594">MSAALPILDDIDARPGSVASLLRTVVGLTLRRLGGWISAADLVRLLGALGVDAPQARTGIARLRQKGLLVAERRDAAGYLVNPAAIPMLERGDRRIFSRPSMTEDDPWCLVSYSIAEARRDVRGRLRRRLQWIGAGIVAPGLWICPGYLAGEAAQILDDLGARGDATLFRVAEPDVDGSLVDAVARWWDLDALAEAHRAFLRHVGEPGAAPDPQGADPAASFACYVHLVDRWRPIPYTDPGLPAALLPADWPGRESAEAFARLSARHEGPAWEYVRGIVHRT</sequence>
<gene>
    <name evidence="4" type="ORF">D3230_09685</name>
</gene>
<dbReference type="Pfam" id="PF07848">
    <property type="entry name" value="PaaX"/>
    <property type="match status" value="1"/>
</dbReference>
<accession>A0ABS1SG65</accession>
<dbReference type="RefSeq" id="WP_202344818.1">
    <property type="nucleotide sequence ID" value="NZ_BAAAPI010000006.1"/>
</dbReference>
<evidence type="ECO:0000259" key="1">
    <source>
        <dbReference type="Pfam" id="PF07848"/>
    </source>
</evidence>
<reference evidence="4 5" key="1">
    <citation type="submission" date="2018-09" db="EMBL/GenBank/DDBJ databases">
        <title>Comparative genomics of Leucobacter spp.</title>
        <authorList>
            <person name="Reis A.C."/>
            <person name="Kolvenbach B.A."/>
            <person name="Corvini P.F.X."/>
            <person name="Nunes O.C."/>
        </authorList>
    </citation>
    <scope>NUCLEOTIDE SEQUENCE [LARGE SCALE GENOMIC DNA]</scope>
    <source>
        <strain evidence="4 5">TAN 31504</strain>
    </source>
</reference>
<protein>
    <submittedName>
        <fullName evidence="4">Regulator</fullName>
    </submittedName>
</protein>
<proteinExistence type="predicted"/>
<evidence type="ECO:0000313" key="5">
    <source>
        <dbReference type="Proteomes" id="UP001645859"/>
    </source>
</evidence>
<evidence type="ECO:0000313" key="4">
    <source>
        <dbReference type="EMBL" id="MBL3679557.1"/>
    </source>
</evidence>
<dbReference type="PIRSF" id="PIRSF020623">
    <property type="entry name" value="PaaX"/>
    <property type="match status" value="1"/>
</dbReference>
<feature type="domain" description="Transcriptional repressor PaaX-like C-terminal" evidence="2">
    <location>
        <begin position="188"/>
        <end position="275"/>
    </location>
</feature>
<dbReference type="InterPro" id="IPR013225">
    <property type="entry name" value="PaaX_C"/>
</dbReference>
<dbReference type="PANTHER" id="PTHR30319:SF1">
    <property type="entry name" value="TRANSCRIPTIONAL REPRESSOR PAAX"/>
    <property type="match status" value="1"/>
</dbReference>
<dbReference type="PANTHER" id="PTHR30319">
    <property type="entry name" value="PHENYLACETIC ACID REGULATOR-RELATED TRANSCRIPTIONAL REPRESSOR"/>
    <property type="match status" value="1"/>
</dbReference>
<keyword evidence="5" id="KW-1185">Reference proteome</keyword>
<dbReference type="Pfam" id="PF08223">
    <property type="entry name" value="PaaX_C"/>
    <property type="match status" value="1"/>
</dbReference>
<name>A0ABS1SG65_9MICO</name>
<dbReference type="InterPro" id="IPR012906">
    <property type="entry name" value="PaaX-like_N"/>
</dbReference>
<dbReference type="InterPro" id="IPR036388">
    <property type="entry name" value="WH-like_DNA-bd_sf"/>
</dbReference>
<dbReference type="InterPro" id="IPR048846">
    <property type="entry name" value="PaaX-like_central"/>
</dbReference>
<dbReference type="Proteomes" id="UP001645859">
    <property type="component" value="Unassembled WGS sequence"/>
</dbReference>
<feature type="domain" description="Transcriptional repressor PaaX-like central Cas2-like" evidence="3">
    <location>
        <begin position="104"/>
        <end position="173"/>
    </location>
</feature>
<evidence type="ECO:0000259" key="3">
    <source>
        <dbReference type="Pfam" id="PF20803"/>
    </source>
</evidence>
<dbReference type="Gene3D" id="1.20.58.1460">
    <property type="match status" value="1"/>
</dbReference>
<dbReference type="EMBL" id="QYAC01000004">
    <property type="protein sequence ID" value="MBL3679557.1"/>
    <property type="molecule type" value="Genomic_DNA"/>
</dbReference>
<dbReference type="Pfam" id="PF20803">
    <property type="entry name" value="PaaX_M"/>
    <property type="match status" value="1"/>
</dbReference>
<dbReference type="Gene3D" id="1.10.10.10">
    <property type="entry name" value="Winged helix-like DNA-binding domain superfamily/Winged helix DNA-binding domain"/>
    <property type="match status" value="1"/>
</dbReference>
<dbReference type="InterPro" id="IPR011965">
    <property type="entry name" value="PaaX_trns_reg"/>
</dbReference>
<evidence type="ECO:0000259" key="2">
    <source>
        <dbReference type="Pfam" id="PF08223"/>
    </source>
</evidence>
<feature type="domain" description="Transcriptional repressor PaaX-like N-terminal" evidence="1">
    <location>
        <begin position="19"/>
        <end position="79"/>
    </location>
</feature>
<comment type="caution">
    <text evidence="4">The sequence shown here is derived from an EMBL/GenBank/DDBJ whole genome shotgun (WGS) entry which is preliminary data.</text>
</comment>
<dbReference type="Gene3D" id="3.30.70.2650">
    <property type="match status" value="1"/>
</dbReference>
<organism evidence="4 5">
    <name type="scientific">Leucobacter chromiireducens subsp. solipictus</name>
    <dbReference type="NCBI Taxonomy" id="398235"/>
    <lineage>
        <taxon>Bacteria</taxon>
        <taxon>Bacillati</taxon>
        <taxon>Actinomycetota</taxon>
        <taxon>Actinomycetes</taxon>
        <taxon>Micrococcales</taxon>
        <taxon>Microbacteriaceae</taxon>
        <taxon>Leucobacter</taxon>
    </lineage>
</organism>